<evidence type="ECO:0000256" key="3">
    <source>
        <dbReference type="RuleBase" id="RU003682"/>
    </source>
</evidence>
<evidence type="ECO:0000313" key="6">
    <source>
        <dbReference type="EMBL" id="KAE8124046.1"/>
    </source>
</evidence>
<dbReference type="Proteomes" id="UP000327013">
    <property type="component" value="Chromosome 8"/>
</dbReference>
<dbReference type="InterPro" id="IPR050231">
    <property type="entry name" value="Iron_ascorbate_oxido_reductase"/>
</dbReference>
<keyword evidence="1 3" id="KW-0479">Metal-binding</keyword>
<dbReference type="Pfam" id="PF03171">
    <property type="entry name" value="2OG-FeII_Oxy"/>
    <property type="match status" value="1"/>
</dbReference>
<evidence type="ECO:0000256" key="4">
    <source>
        <dbReference type="SAM" id="MobiDB-lite"/>
    </source>
</evidence>
<dbReference type="SUPFAM" id="SSF51197">
    <property type="entry name" value="Clavaminate synthase-like"/>
    <property type="match status" value="1"/>
</dbReference>
<dbReference type="InterPro" id="IPR005123">
    <property type="entry name" value="Oxoglu/Fe-dep_dioxygenase_dom"/>
</dbReference>
<dbReference type="PROSITE" id="PS51471">
    <property type="entry name" value="FE2OG_OXY"/>
    <property type="match status" value="1"/>
</dbReference>
<feature type="region of interest" description="Disordered" evidence="4">
    <location>
        <begin position="72"/>
        <end position="95"/>
    </location>
</feature>
<dbReference type="InterPro" id="IPR027443">
    <property type="entry name" value="IPNS-like_sf"/>
</dbReference>
<gene>
    <name evidence="6" type="ORF">FH972_018957</name>
</gene>
<keyword evidence="2 3" id="KW-0408">Iron</keyword>
<protein>
    <recommendedName>
        <fullName evidence="5">Fe2OG dioxygenase domain-containing protein</fullName>
    </recommendedName>
</protein>
<reference evidence="6 7" key="1">
    <citation type="submission" date="2019-06" db="EMBL/GenBank/DDBJ databases">
        <title>A chromosomal-level reference genome of Carpinus fangiana (Coryloideae, Betulaceae).</title>
        <authorList>
            <person name="Yang X."/>
            <person name="Wang Z."/>
            <person name="Zhang L."/>
            <person name="Hao G."/>
            <person name="Liu J."/>
            <person name="Yang Y."/>
        </authorList>
    </citation>
    <scope>NUCLEOTIDE SEQUENCE [LARGE SCALE GENOMIC DNA]</scope>
    <source>
        <strain evidence="6">Cfa_2016G</strain>
        <tissue evidence="6">Leaf</tissue>
    </source>
</reference>
<evidence type="ECO:0000259" key="5">
    <source>
        <dbReference type="PROSITE" id="PS51471"/>
    </source>
</evidence>
<dbReference type="GO" id="GO:0046872">
    <property type="term" value="F:metal ion binding"/>
    <property type="evidence" value="ECO:0007669"/>
    <property type="project" value="UniProtKB-KW"/>
</dbReference>
<feature type="region of interest" description="Disordered" evidence="4">
    <location>
        <begin position="1"/>
        <end position="27"/>
    </location>
</feature>
<dbReference type="GO" id="GO:0016491">
    <property type="term" value="F:oxidoreductase activity"/>
    <property type="evidence" value="ECO:0007669"/>
    <property type="project" value="UniProtKB-KW"/>
</dbReference>
<dbReference type="EMBL" id="CM017328">
    <property type="protein sequence ID" value="KAE8124046.1"/>
    <property type="molecule type" value="Genomic_DNA"/>
</dbReference>
<evidence type="ECO:0000256" key="2">
    <source>
        <dbReference type="ARBA" id="ARBA00023004"/>
    </source>
</evidence>
<comment type="similarity">
    <text evidence="3">Belongs to the iron/ascorbate-dependent oxidoreductase family.</text>
</comment>
<organism evidence="6 7">
    <name type="scientific">Carpinus fangiana</name>
    <dbReference type="NCBI Taxonomy" id="176857"/>
    <lineage>
        <taxon>Eukaryota</taxon>
        <taxon>Viridiplantae</taxon>
        <taxon>Streptophyta</taxon>
        <taxon>Embryophyta</taxon>
        <taxon>Tracheophyta</taxon>
        <taxon>Spermatophyta</taxon>
        <taxon>Magnoliopsida</taxon>
        <taxon>eudicotyledons</taxon>
        <taxon>Gunneridae</taxon>
        <taxon>Pentapetalae</taxon>
        <taxon>rosids</taxon>
        <taxon>fabids</taxon>
        <taxon>Fagales</taxon>
        <taxon>Betulaceae</taxon>
        <taxon>Carpinus</taxon>
    </lineage>
</organism>
<dbReference type="InterPro" id="IPR044861">
    <property type="entry name" value="IPNS-like_FE2OG_OXY"/>
</dbReference>
<evidence type="ECO:0000256" key="1">
    <source>
        <dbReference type="ARBA" id="ARBA00022723"/>
    </source>
</evidence>
<dbReference type="InterPro" id="IPR026992">
    <property type="entry name" value="DIOX_N"/>
</dbReference>
<sequence>MGSSGIPIVDLSPFFRSDGDGDEGEKKKSMQVIAEACSDYGFFQIVNHGVPLDLMSRALELSTTWFQNNPDEEKLMSRPPSHLPLPAGYGRQPEHSPDKNEYLVLFPPNSGFNVYPQNPPQFMEVLEEIFSHLTRTGGVVESILNECLGFPPEFLKEYNHDRSWDIMTALHYFPATENENNGNSEHEDGNLFTFVIQDEVGGLQVRKNGEWIPVTPEQGTIIVNVGDVIQVLSNKKFKSATHRVVRKEGLSRFSYAFFYNLEGEKWVEPLPQFTKEIGEAPKYRGFQYKEYQELRIRNKTHPPSKPEDAIHITHYAI</sequence>
<dbReference type="Gene3D" id="2.60.120.330">
    <property type="entry name" value="B-lactam Antibiotic, Isopenicillin N Synthase, Chain"/>
    <property type="match status" value="1"/>
</dbReference>
<dbReference type="AlphaFoldDB" id="A0A5N6RNM8"/>
<proteinExistence type="inferred from homology"/>
<accession>A0A5N6RNM8</accession>
<keyword evidence="3" id="KW-0560">Oxidoreductase</keyword>
<name>A0A5N6RNM8_9ROSI</name>
<evidence type="ECO:0000313" key="7">
    <source>
        <dbReference type="Proteomes" id="UP000327013"/>
    </source>
</evidence>
<dbReference type="Pfam" id="PF14226">
    <property type="entry name" value="DIOX_N"/>
    <property type="match status" value="1"/>
</dbReference>
<dbReference type="PANTHER" id="PTHR47990">
    <property type="entry name" value="2-OXOGLUTARATE (2OG) AND FE(II)-DEPENDENT OXYGENASE SUPERFAMILY PROTEIN-RELATED"/>
    <property type="match status" value="1"/>
</dbReference>
<feature type="domain" description="Fe2OG dioxygenase" evidence="5">
    <location>
        <begin position="163"/>
        <end position="261"/>
    </location>
</feature>
<keyword evidence="7" id="KW-1185">Reference proteome</keyword>
<dbReference type="OrthoDB" id="288590at2759"/>